<evidence type="ECO:0000256" key="4">
    <source>
        <dbReference type="RuleBase" id="RU000363"/>
    </source>
</evidence>
<evidence type="ECO:0000256" key="1">
    <source>
        <dbReference type="ARBA" id="ARBA00006484"/>
    </source>
</evidence>
<accession>A0A1X6P6Q9</accession>
<reference evidence="5 6" key="1">
    <citation type="submission" date="2017-03" db="EMBL/GenBank/DDBJ databases">
        <title>WGS assembly of Porphyra umbilicalis.</title>
        <authorList>
            <person name="Brawley S.H."/>
            <person name="Blouin N.A."/>
            <person name="Ficko-Blean E."/>
            <person name="Wheeler G.L."/>
            <person name="Lohr M."/>
            <person name="Goodson H.V."/>
            <person name="Jenkins J.W."/>
            <person name="Blaby-Haas C.E."/>
            <person name="Helliwell K.E."/>
            <person name="Chan C."/>
            <person name="Marriage T."/>
            <person name="Bhattacharya D."/>
            <person name="Klein A.S."/>
            <person name="Badis Y."/>
            <person name="Brodie J."/>
            <person name="Cao Y."/>
            <person name="Collen J."/>
            <person name="Dittami S.M."/>
            <person name="Gachon C.M."/>
            <person name="Green B.R."/>
            <person name="Karpowicz S."/>
            <person name="Kim J.W."/>
            <person name="Kudahl U."/>
            <person name="Lin S."/>
            <person name="Michel G."/>
            <person name="Mittag M."/>
            <person name="Olson B.J."/>
            <person name="Pangilinan J."/>
            <person name="Peng Y."/>
            <person name="Qiu H."/>
            <person name="Shu S."/>
            <person name="Singer J.T."/>
            <person name="Smith A.G."/>
            <person name="Sprecher B.N."/>
            <person name="Wagner V."/>
            <person name="Wang W."/>
            <person name="Wang Z.-Y."/>
            <person name="Yan J."/>
            <person name="Yarish C."/>
            <person name="Zoeuner-Riek S."/>
            <person name="Zhuang Y."/>
            <person name="Zou Y."/>
            <person name="Lindquist E.A."/>
            <person name="Grimwood J."/>
            <person name="Barry K."/>
            <person name="Rokhsar D.S."/>
            <person name="Schmutz J."/>
            <person name="Stiller J.W."/>
            <person name="Grossman A.R."/>
            <person name="Prochnik S.E."/>
        </authorList>
    </citation>
    <scope>NUCLEOTIDE SEQUENCE [LARGE SCALE GENOMIC DNA]</scope>
    <source>
        <strain evidence="5">4086291</strain>
    </source>
</reference>
<dbReference type="OrthoDB" id="1933717at2759"/>
<dbReference type="InterPro" id="IPR002347">
    <property type="entry name" value="SDR_fam"/>
</dbReference>
<dbReference type="PRINTS" id="PR00081">
    <property type="entry name" value="GDHRDH"/>
</dbReference>
<protein>
    <submittedName>
        <fullName evidence="5">Uncharacterized protein</fullName>
    </submittedName>
</protein>
<dbReference type="AlphaFoldDB" id="A0A1X6P6Q9"/>
<keyword evidence="6" id="KW-1185">Reference proteome</keyword>
<dbReference type="PRINTS" id="PR00080">
    <property type="entry name" value="SDRFAMILY"/>
</dbReference>
<name>A0A1X6P6Q9_PORUM</name>
<dbReference type="PANTHER" id="PTHR43963:SF6">
    <property type="entry name" value="CHAIN DEHYDROGENASE FAMILY PROTEIN, PUTATIVE (AFU_ORTHOLOGUE AFUA_3G15350)-RELATED"/>
    <property type="match status" value="1"/>
</dbReference>
<dbReference type="Proteomes" id="UP000218209">
    <property type="component" value="Unassembled WGS sequence"/>
</dbReference>
<comment type="similarity">
    <text evidence="1 4">Belongs to the short-chain dehydrogenases/reductases (SDR) family.</text>
</comment>
<dbReference type="SUPFAM" id="SSF51735">
    <property type="entry name" value="NAD(P)-binding Rossmann-fold domains"/>
    <property type="match status" value="1"/>
</dbReference>
<keyword evidence="3" id="KW-0560">Oxidoreductase</keyword>
<proteinExistence type="inferred from homology"/>
<dbReference type="GO" id="GO:0016491">
    <property type="term" value="F:oxidoreductase activity"/>
    <property type="evidence" value="ECO:0007669"/>
    <property type="project" value="UniProtKB-KW"/>
</dbReference>
<evidence type="ECO:0000313" key="5">
    <source>
        <dbReference type="EMBL" id="OSX76572.1"/>
    </source>
</evidence>
<gene>
    <name evidence="5" type="ORF">BU14_0185s0032</name>
</gene>
<keyword evidence="2" id="KW-0521">NADP</keyword>
<sequence length="277" mass="28643">MASRIAIVTGANKGIGLGIVRRLAKELPDDFAILLTARDEDRGKAAAASVDSTRVHFVPLDVTSEASADALVRTLRADHGGRVDLLIHNAGVLFRTPPTPDAARTVLGVNYYGVRRLQAAVEPLLAPAARVIVLASRLGDVTSLRSASLKAAITPADVAPEALDGWVGSYQAALEAGTVDADGWPVTGGLPPYRVSKMGVIALVRSWATAAAAAGRDVEYHSCCPGWVATDMGGASATSSIDEGVDTPAWLALGGGRGRSGSFWASRKALDFVAGGY</sequence>
<evidence type="ECO:0000256" key="3">
    <source>
        <dbReference type="ARBA" id="ARBA00023002"/>
    </source>
</evidence>
<dbReference type="EMBL" id="KV918862">
    <property type="protein sequence ID" value="OSX76572.1"/>
    <property type="molecule type" value="Genomic_DNA"/>
</dbReference>
<evidence type="ECO:0000313" key="6">
    <source>
        <dbReference type="Proteomes" id="UP000218209"/>
    </source>
</evidence>
<dbReference type="Pfam" id="PF00106">
    <property type="entry name" value="adh_short"/>
    <property type="match status" value="1"/>
</dbReference>
<organism evidence="5 6">
    <name type="scientific">Porphyra umbilicalis</name>
    <name type="common">Purple laver</name>
    <name type="synonym">Red alga</name>
    <dbReference type="NCBI Taxonomy" id="2786"/>
    <lineage>
        <taxon>Eukaryota</taxon>
        <taxon>Rhodophyta</taxon>
        <taxon>Bangiophyceae</taxon>
        <taxon>Bangiales</taxon>
        <taxon>Bangiaceae</taxon>
        <taxon>Porphyra</taxon>
    </lineage>
</organism>
<dbReference type="PANTHER" id="PTHR43963">
    <property type="entry name" value="CARBONYL REDUCTASE 1-RELATED"/>
    <property type="match status" value="1"/>
</dbReference>
<evidence type="ECO:0000256" key="2">
    <source>
        <dbReference type="ARBA" id="ARBA00022857"/>
    </source>
</evidence>
<dbReference type="Gene3D" id="3.40.50.720">
    <property type="entry name" value="NAD(P)-binding Rossmann-like Domain"/>
    <property type="match status" value="1"/>
</dbReference>
<dbReference type="InterPro" id="IPR036291">
    <property type="entry name" value="NAD(P)-bd_dom_sf"/>
</dbReference>